<dbReference type="InParanoid" id="A0A3B5Q910"/>
<dbReference type="InterPro" id="IPR012337">
    <property type="entry name" value="RNaseH-like_sf"/>
</dbReference>
<reference evidence="4" key="1">
    <citation type="submission" date="2012-01" db="EMBL/GenBank/DDBJ databases">
        <authorList>
            <person name="Walter R."/>
            <person name="Schartl M."/>
            <person name="Warren W."/>
        </authorList>
    </citation>
    <scope>NUCLEOTIDE SEQUENCE [LARGE SCALE GENOMIC DNA]</scope>
    <source>
        <strain evidence="4">JP 163 A</strain>
    </source>
</reference>
<feature type="compositionally biased region" description="Basic and acidic residues" evidence="1">
    <location>
        <begin position="130"/>
        <end position="143"/>
    </location>
</feature>
<keyword evidence="4" id="KW-1185">Reference proteome</keyword>
<dbReference type="PANTHER" id="PTHR37984">
    <property type="entry name" value="PROTEIN CBG26694"/>
    <property type="match status" value="1"/>
</dbReference>
<sequence length="244" mass="28032">LALGTVTTDVLTFLRSIFSREGNPDYIVTDNGPERGISHLRTSVYHPQCNGAVERWNRVLKETILTAEHMQKDWKTTVTDFLQNYRATPHNTTGVSPSELLHNRKMKTKVNIFPSSEKSRKYTTVQETVRQKQEKSKQYTDKRRGAKTPTFKPGDMVRVKRPDHVRKGSSRFTSPLSVDSGEDWRKYYVLSDNKRWNAARLSRVLLFNQSETCFGPRETRETPLLTAQLKGDLFSVKPSRGKSP</sequence>
<organism evidence="3 4">
    <name type="scientific">Xiphophorus maculatus</name>
    <name type="common">Southern platyfish</name>
    <name type="synonym">Platypoecilus maculatus</name>
    <dbReference type="NCBI Taxonomy" id="8083"/>
    <lineage>
        <taxon>Eukaryota</taxon>
        <taxon>Metazoa</taxon>
        <taxon>Chordata</taxon>
        <taxon>Craniata</taxon>
        <taxon>Vertebrata</taxon>
        <taxon>Euteleostomi</taxon>
        <taxon>Actinopterygii</taxon>
        <taxon>Neopterygii</taxon>
        <taxon>Teleostei</taxon>
        <taxon>Neoteleostei</taxon>
        <taxon>Acanthomorphata</taxon>
        <taxon>Ovalentaria</taxon>
        <taxon>Atherinomorphae</taxon>
        <taxon>Cyprinodontiformes</taxon>
        <taxon>Poeciliidae</taxon>
        <taxon>Poeciliinae</taxon>
        <taxon>Xiphophorus</taxon>
    </lineage>
</organism>
<name>A0A3B5Q910_XIPMA</name>
<dbReference type="GO" id="GO:0015074">
    <property type="term" value="P:DNA integration"/>
    <property type="evidence" value="ECO:0007669"/>
    <property type="project" value="InterPro"/>
</dbReference>
<feature type="domain" description="Integrase catalytic" evidence="2">
    <location>
        <begin position="1"/>
        <end position="105"/>
    </location>
</feature>
<evidence type="ECO:0000313" key="3">
    <source>
        <dbReference type="Ensembl" id="ENSXMAP00000027530.1"/>
    </source>
</evidence>
<dbReference type="SUPFAM" id="SSF53098">
    <property type="entry name" value="Ribonuclease H-like"/>
    <property type="match status" value="1"/>
</dbReference>
<dbReference type="PANTHER" id="PTHR37984:SF5">
    <property type="entry name" value="PROTEIN NYNRIN-LIKE"/>
    <property type="match status" value="1"/>
</dbReference>
<dbReference type="OMA" id="CFGPRET"/>
<dbReference type="Proteomes" id="UP000002852">
    <property type="component" value="Unassembled WGS sequence"/>
</dbReference>
<reference evidence="3" key="4">
    <citation type="submission" date="2025-09" db="UniProtKB">
        <authorList>
            <consortium name="Ensembl"/>
        </authorList>
    </citation>
    <scope>IDENTIFICATION</scope>
    <source>
        <strain evidence="3">JP 163 A</strain>
    </source>
</reference>
<evidence type="ECO:0000259" key="2">
    <source>
        <dbReference type="PROSITE" id="PS50994"/>
    </source>
</evidence>
<reference evidence="3" key="3">
    <citation type="submission" date="2025-08" db="UniProtKB">
        <authorList>
            <consortium name="Ensembl"/>
        </authorList>
    </citation>
    <scope>IDENTIFICATION</scope>
    <source>
        <strain evidence="3">JP 163 A</strain>
    </source>
</reference>
<dbReference type="Ensembl" id="ENSXMAT00000030402.1">
    <property type="protein sequence ID" value="ENSXMAP00000027530.1"/>
    <property type="gene ID" value="ENSXMAG00000029784.1"/>
</dbReference>
<protein>
    <recommendedName>
        <fullName evidence="2">Integrase catalytic domain-containing protein</fullName>
    </recommendedName>
</protein>
<dbReference type="InterPro" id="IPR036397">
    <property type="entry name" value="RNaseH_sf"/>
</dbReference>
<dbReference type="AlphaFoldDB" id="A0A3B5Q910"/>
<reference evidence="4" key="2">
    <citation type="journal article" date="2013" name="Nat. Genet.">
        <title>The genome of the platyfish, Xiphophorus maculatus, provides insights into evolutionary adaptation and several complex traits.</title>
        <authorList>
            <person name="Schartl M."/>
            <person name="Walter R.B."/>
            <person name="Shen Y."/>
            <person name="Garcia T."/>
            <person name="Catchen J."/>
            <person name="Amores A."/>
            <person name="Braasch I."/>
            <person name="Chalopin D."/>
            <person name="Volff J.N."/>
            <person name="Lesch K.P."/>
            <person name="Bisazza A."/>
            <person name="Minx P."/>
            <person name="Hillier L."/>
            <person name="Wilson R.K."/>
            <person name="Fuerstenberg S."/>
            <person name="Boore J."/>
            <person name="Searle S."/>
            <person name="Postlethwait J.H."/>
            <person name="Warren W.C."/>
        </authorList>
    </citation>
    <scope>NUCLEOTIDE SEQUENCE [LARGE SCALE GENOMIC DNA]</scope>
    <source>
        <strain evidence="4">JP 163 A</strain>
    </source>
</reference>
<proteinExistence type="predicted"/>
<dbReference type="GO" id="GO:0003676">
    <property type="term" value="F:nucleic acid binding"/>
    <property type="evidence" value="ECO:0007669"/>
    <property type="project" value="InterPro"/>
</dbReference>
<dbReference type="Gene3D" id="3.30.420.10">
    <property type="entry name" value="Ribonuclease H-like superfamily/Ribonuclease H"/>
    <property type="match status" value="1"/>
</dbReference>
<dbReference type="InterPro" id="IPR001584">
    <property type="entry name" value="Integrase_cat-core"/>
</dbReference>
<feature type="region of interest" description="Disordered" evidence="1">
    <location>
        <begin position="130"/>
        <end position="156"/>
    </location>
</feature>
<evidence type="ECO:0000256" key="1">
    <source>
        <dbReference type="SAM" id="MobiDB-lite"/>
    </source>
</evidence>
<evidence type="ECO:0000313" key="4">
    <source>
        <dbReference type="Proteomes" id="UP000002852"/>
    </source>
</evidence>
<dbReference type="GeneTree" id="ENSGT01120000273168"/>
<dbReference type="InterPro" id="IPR050951">
    <property type="entry name" value="Retrovirus_Pol_polyprotein"/>
</dbReference>
<accession>A0A3B5Q910</accession>
<dbReference type="PROSITE" id="PS50994">
    <property type="entry name" value="INTEGRASE"/>
    <property type="match status" value="1"/>
</dbReference>